<sequence>MAALVVTGVTVALVVGSDATSVREVAERTAAAAEDLDVDAGIDLLCEPPTDEQRDVLDDMIAEGQDLAGTDDPELDVEVSEVTGDDEGSFHIEITSDDGDLDGREGAVTFLVGTDGDRSCIRGIRDTRVNGQGDVDLDEIDLDD</sequence>
<comment type="caution">
    <text evidence="1">The sequence shown here is derived from an EMBL/GenBank/DDBJ whole genome shotgun (WGS) entry which is preliminary data.</text>
</comment>
<dbReference type="EMBL" id="STGW01000007">
    <property type="protein sequence ID" value="THV12108.1"/>
    <property type="molecule type" value="Genomic_DNA"/>
</dbReference>
<dbReference type="OrthoDB" id="3790392at2"/>
<accession>A0A4S8N7D0</accession>
<keyword evidence="2" id="KW-1185">Reference proteome</keyword>
<dbReference type="RefSeq" id="WP_136563159.1">
    <property type="nucleotide sequence ID" value="NZ_BAABLS010000004.1"/>
</dbReference>
<dbReference type="AlphaFoldDB" id="A0A4S8N7D0"/>
<reference evidence="1 2" key="1">
    <citation type="journal article" date="2009" name="Int. J. Syst. Evol. Microbiol.">
        <title>Nocardioides caeni sp. nov., isolated from wastewater.</title>
        <authorList>
            <person name="Yoon J.H."/>
            <person name="Kang S.J."/>
            <person name="Park S."/>
            <person name="Kim W."/>
            <person name="Oh T.K."/>
        </authorList>
    </citation>
    <scope>NUCLEOTIDE SEQUENCE [LARGE SCALE GENOMIC DNA]</scope>
    <source>
        <strain evidence="1 2">DSM 23134</strain>
    </source>
</reference>
<name>A0A4S8N7D0_9ACTN</name>
<protein>
    <submittedName>
        <fullName evidence="1">Uncharacterized protein</fullName>
    </submittedName>
</protein>
<evidence type="ECO:0000313" key="2">
    <source>
        <dbReference type="Proteomes" id="UP000307087"/>
    </source>
</evidence>
<organism evidence="1 2">
    <name type="scientific">Nocardioides caeni</name>
    <dbReference type="NCBI Taxonomy" id="574700"/>
    <lineage>
        <taxon>Bacteria</taxon>
        <taxon>Bacillati</taxon>
        <taxon>Actinomycetota</taxon>
        <taxon>Actinomycetes</taxon>
        <taxon>Propionibacteriales</taxon>
        <taxon>Nocardioidaceae</taxon>
        <taxon>Nocardioides</taxon>
    </lineage>
</organism>
<dbReference type="Proteomes" id="UP000307087">
    <property type="component" value="Unassembled WGS sequence"/>
</dbReference>
<gene>
    <name evidence="1" type="ORF">E9934_12200</name>
</gene>
<proteinExistence type="predicted"/>
<evidence type="ECO:0000313" key="1">
    <source>
        <dbReference type="EMBL" id="THV12108.1"/>
    </source>
</evidence>